<accession>A0AAW1M148</accession>
<dbReference type="Proteomes" id="UP001443914">
    <property type="component" value="Unassembled WGS sequence"/>
</dbReference>
<comment type="caution">
    <text evidence="2">The sequence shown here is derived from an EMBL/GenBank/DDBJ whole genome shotgun (WGS) entry which is preliminary data.</text>
</comment>
<organism evidence="2 3">
    <name type="scientific">Saponaria officinalis</name>
    <name type="common">Common soapwort</name>
    <name type="synonym">Lychnis saponaria</name>
    <dbReference type="NCBI Taxonomy" id="3572"/>
    <lineage>
        <taxon>Eukaryota</taxon>
        <taxon>Viridiplantae</taxon>
        <taxon>Streptophyta</taxon>
        <taxon>Embryophyta</taxon>
        <taxon>Tracheophyta</taxon>
        <taxon>Spermatophyta</taxon>
        <taxon>Magnoliopsida</taxon>
        <taxon>eudicotyledons</taxon>
        <taxon>Gunneridae</taxon>
        <taxon>Pentapetalae</taxon>
        <taxon>Caryophyllales</taxon>
        <taxon>Caryophyllaceae</taxon>
        <taxon>Caryophylleae</taxon>
        <taxon>Saponaria</taxon>
    </lineage>
</organism>
<keyword evidence="3" id="KW-1185">Reference proteome</keyword>
<proteinExistence type="predicted"/>
<feature type="domain" description="Reverse transcriptase zinc-binding" evidence="1">
    <location>
        <begin position="246"/>
        <end position="330"/>
    </location>
</feature>
<gene>
    <name evidence="2" type="ORF">RND81_03G183800</name>
</gene>
<sequence>MAVVQCLHSFAMCSGLHANPGKTQIYMGGVAADVRQLILDATRFSPGALPFSYLGLPLTGNRLKVDQYQTLIDRFARKIHHWSASFLSHAGKLRLIDSVLYSNLVYWCSVFRLPIQIVHKLEACSRNLYWGMADNGGGIPWMQWACFTRPRDEDGAGIKEILSWNKALLLKWVWEIFARPPSLWLNWVEAYCLNGYSIWTVPSKLTDPWVWSEVLKLRDEFLLKSGNIAAACSRLVDWTASGGVKFRVGEAYNFFRTHGSCVRRLRVLWESFAPPKYGIVGRQASYAKLATIDNLHKRGFQFVNRCFLCKGAAESHSHLLFQCSFMQHLWRTMMLWVGVTRRPRNIRHELEWLYSHRKGKGLPLRVERAVFMAIIYHG</sequence>
<name>A0AAW1M148_SAPOF</name>
<reference evidence="2" key="1">
    <citation type="submission" date="2024-03" db="EMBL/GenBank/DDBJ databases">
        <title>WGS assembly of Saponaria officinalis var. Norfolk2.</title>
        <authorList>
            <person name="Jenkins J."/>
            <person name="Shu S."/>
            <person name="Grimwood J."/>
            <person name="Barry K."/>
            <person name="Goodstein D."/>
            <person name="Schmutz J."/>
            <person name="Leebens-Mack J."/>
            <person name="Osbourn A."/>
        </authorList>
    </citation>
    <scope>NUCLEOTIDE SEQUENCE [LARGE SCALE GENOMIC DNA]</scope>
    <source>
        <strain evidence="2">JIC</strain>
    </source>
</reference>
<dbReference type="AlphaFoldDB" id="A0AAW1M148"/>
<evidence type="ECO:0000313" key="3">
    <source>
        <dbReference type="Proteomes" id="UP001443914"/>
    </source>
</evidence>
<dbReference type="EMBL" id="JBDFQZ010000003">
    <property type="protein sequence ID" value="KAK9742585.1"/>
    <property type="molecule type" value="Genomic_DNA"/>
</dbReference>
<dbReference type="InterPro" id="IPR026960">
    <property type="entry name" value="RVT-Znf"/>
</dbReference>
<evidence type="ECO:0000313" key="2">
    <source>
        <dbReference type="EMBL" id="KAK9742585.1"/>
    </source>
</evidence>
<dbReference type="PANTHER" id="PTHR33116:SF78">
    <property type="entry name" value="OS12G0587133 PROTEIN"/>
    <property type="match status" value="1"/>
</dbReference>
<dbReference type="Pfam" id="PF13966">
    <property type="entry name" value="zf-RVT"/>
    <property type="match status" value="1"/>
</dbReference>
<protein>
    <recommendedName>
        <fullName evidence="1">Reverse transcriptase zinc-binding domain-containing protein</fullName>
    </recommendedName>
</protein>
<evidence type="ECO:0000259" key="1">
    <source>
        <dbReference type="Pfam" id="PF13966"/>
    </source>
</evidence>
<dbReference type="PANTHER" id="PTHR33116">
    <property type="entry name" value="REVERSE TRANSCRIPTASE ZINC-BINDING DOMAIN-CONTAINING PROTEIN-RELATED-RELATED"/>
    <property type="match status" value="1"/>
</dbReference>